<dbReference type="InterPro" id="IPR027057">
    <property type="entry name" value="CAXX_Prtase_1"/>
</dbReference>
<dbReference type="CDD" id="cd07343">
    <property type="entry name" value="M48A_Zmpste24p_like"/>
    <property type="match status" value="1"/>
</dbReference>
<evidence type="ECO:0000256" key="1">
    <source>
        <dbReference type="ARBA" id="ARBA00004477"/>
    </source>
</evidence>
<evidence type="ECO:0000313" key="17">
    <source>
        <dbReference type="EMBL" id="OVA13954.1"/>
    </source>
</evidence>
<feature type="domain" description="Peptidase M48" evidence="15">
    <location>
        <begin position="209"/>
        <end position="410"/>
    </location>
</feature>
<keyword evidence="3 14" id="KW-0812">Transmembrane</keyword>
<dbReference type="InterPro" id="IPR032456">
    <property type="entry name" value="Peptidase_M48_N"/>
</dbReference>
<feature type="active site" evidence="12">
    <location>
        <position position="277"/>
    </location>
</feature>
<dbReference type="GO" id="GO:0071586">
    <property type="term" value="P:CAAX-box protein processing"/>
    <property type="evidence" value="ECO:0007669"/>
    <property type="project" value="UniProtKB-UniRule"/>
</dbReference>
<keyword evidence="2 14" id="KW-0645">Protease</keyword>
<comment type="subcellular location">
    <subcellularLocation>
        <location evidence="1 14">Endoplasmic reticulum membrane</location>
        <topology evidence="1 14">Multi-pass membrane protein</topology>
    </subcellularLocation>
</comment>
<evidence type="ECO:0000256" key="13">
    <source>
        <dbReference type="PIRSR" id="PIRSR627057-2"/>
    </source>
</evidence>
<accession>A0A200QU33</accession>
<keyword evidence="7 13" id="KW-0862">Zinc</keyword>
<keyword evidence="5 14" id="KW-0378">Hydrolase</keyword>
<proteinExistence type="inferred from homology"/>
<dbReference type="EC" id="3.4.24.84" evidence="14"/>
<evidence type="ECO:0000256" key="2">
    <source>
        <dbReference type="ARBA" id="ARBA00022670"/>
    </source>
</evidence>
<evidence type="ECO:0000256" key="6">
    <source>
        <dbReference type="ARBA" id="ARBA00022824"/>
    </source>
</evidence>
<evidence type="ECO:0000259" key="16">
    <source>
        <dbReference type="Pfam" id="PF16491"/>
    </source>
</evidence>
<feature type="transmembrane region" description="Helical" evidence="14">
    <location>
        <begin position="150"/>
        <end position="172"/>
    </location>
</feature>
<name>A0A200QU33_MACCD</name>
<dbReference type="Proteomes" id="UP000195402">
    <property type="component" value="Unassembled WGS sequence"/>
</dbReference>
<keyword evidence="6 14" id="KW-0256">Endoplasmic reticulum</keyword>
<organism evidence="17 18">
    <name type="scientific">Macleaya cordata</name>
    <name type="common">Five-seeded plume-poppy</name>
    <name type="synonym">Bocconia cordata</name>
    <dbReference type="NCBI Taxonomy" id="56857"/>
    <lineage>
        <taxon>Eukaryota</taxon>
        <taxon>Viridiplantae</taxon>
        <taxon>Streptophyta</taxon>
        <taxon>Embryophyta</taxon>
        <taxon>Tracheophyta</taxon>
        <taxon>Spermatophyta</taxon>
        <taxon>Magnoliopsida</taxon>
        <taxon>Ranunculales</taxon>
        <taxon>Papaveraceae</taxon>
        <taxon>Papaveroideae</taxon>
        <taxon>Macleaya</taxon>
    </lineage>
</organism>
<protein>
    <recommendedName>
        <fullName evidence="14">CAAX prenyl protease</fullName>
        <ecNumber evidence="14">3.4.24.84</ecNumber>
    </recommendedName>
</protein>
<dbReference type="FunFam" id="3.30.2010.10:FF:000002">
    <property type="entry name" value="CAAX prenyl protease"/>
    <property type="match status" value="1"/>
</dbReference>
<dbReference type="GO" id="GO:0005789">
    <property type="term" value="C:endoplasmic reticulum membrane"/>
    <property type="evidence" value="ECO:0007669"/>
    <property type="project" value="UniProtKB-SubCell"/>
</dbReference>
<feature type="transmembrane region" description="Helical" evidence="14">
    <location>
        <begin position="104"/>
        <end position="129"/>
    </location>
</feature>
<evidence type="ECO:0000256" key="14">
    <source>
        <dbReference type="RuleBase" id="RU366005"/>
    </source>
</evidence>
<keyword evidence="18" id="KW-1185">Reference proteome</keyword>
<keyword evidence="8 14" id="KW-1133">Transmembrane helix</keyword>
<dbReference type="InterPro" id="IPR001915">
    <property type="entry name" value="Peptidase_M48"/>
</dbReference>
<comment type="caution">
    <text evidence="17">The sequence shown here is derived from an EMBL/GenBank/DDBJ whole genome shotgun (WGS) entry which is preliminary data.</text>
</comment>
<evidence type="ECO:0000256" key="12">
    <source>
        <dbReference type="PIRSR" id="PIRSR627057-1"/>
    </source>
</evidence>
<evidence type="ECO:0000256" key="3">
    <source>
        <dbReference type="ARBA" id="ARBA00022692"/>
    </source>
</evidence>
<reference evidence="17 18" key="1">
    <citation type="journal article" date="2017" name="Mol. Plant">
        <title>The Genome of Medicinal Plant Macleaya cordata Provides New Insights into Benzylisoquinoline Alkaloids Metabolism.</title>
        <authorList>
            <person name="Liu X."/>
            <person name="Liu Y."/>
            <person name="Huang P."/>
            <person name="Ma Y."/>
            <person name="Qing Z."/>
            <person name="Tang Q."/>
            <person name="Cao H."/>
            <person name="Cheng P."/>
            <person name="Zheng Y."/>
            <person name="Yuan Z."/>
            <person name="Zhou Y."/>
            <person name="Liu J."/>
            <person name="Tang Z."/>
            <person name="Zhuo Y."/>
            <person name="Zhang Y."/>
            <person name="Yu L."/>
            <person name="Huang J."/>
            <person name="Yang P."/>
            <person name="Peng Q."/>
            <person name="Zhang J."/>
            <person name="Jiang W."/>
            <person name="Zhang Z."/>
            <person name="Lin K."/>
            <person name="Ro D.K."/>
            <person name="Chen X."/>
            <person name="Xiong X."/>
            <person name="Shang Y."/>
            <person name="Huang S."/>
            <person name="Zeng J."/>
        </authorList>
    </citation>
    <scope>NUCLEOTIDE SEQUENCE [LARGE SCALE GENOMIC DNA]</scope>
    <source>
        <strain evidence="18">cv. BLH2017</strain>
        <tissue evidence="17">Root</tissue>
    </source>
</reference>
<comment type="similarity">
    <text evidence="14">Belongs to the peptidase M48A family.</text>
</comment>
<dbReference type="InParanoid" id="A0A200QU33"/>
<dbReference type="GO" id="GO:0046872">
    <property type="term" value="F:metal ion binding"/>
    <property type="evidence" value="ECO:0007669"/>
    <property type="project" value="UniProtKB-UniRule"/>
</dbReference>
<dbReference type="PANTHER" id="PTHR10120">
    <property type="entry name" value="CAAX PRENYL PROTEASE 1"/>
    <property type="match status" value="1"/>
</dbReference>
<keyword evidence="10 14" id="KW-0472">Membrane</keyword>
<evidence type="ECO:0000313" key="18">
    <source>
        <dbReference type="Proteomes" id="UP000195402"/>
    </source>
</evidence>
<feature type="binding site" evidence="13">
    <location>
        <position position="276"/>
    </location>
    <ligand>
        <name>Zn(2+)</name>
        <dbReference type="ChEBI" id="CHEBI:29105"/>
        <note>catalytic</note>
    </ligand>
</feature>
<evidence type="ECO:0000259" key="15">
    <source>
        <dbReference type="Pfam" id="PF01435"/>
    </source>
</evidence>
<feature type="transmembrane region" description="Helical" evidence="14">
    <location>
        <begin position="178"/>
        <end position="200"/>
    </location>
</feature>
<comment type="function">
    <text evidence="14">Proteolytically removes the C-terminal three residues of farnesylated proteins.</text>
</comment>
<evidence type="ECO:0000256" key="8">
    <source>
        <dbReference type="ARBA" id="ARBA00022989"/>
    </source>
</evidence>
<keyword evidence="4 13" id="KW-0479">Metal-binding</keyword>
<keyword evidence="9 14" id="KW-0482">Metalloprotease</keyword>
<comment type="caution">
    <text evidence="14">Lacks conserved residue(s) required for the propagation of feature annotation.</text>
</comment>
<feature type="binding site" evidence="13">
    <location>
        <position position="280"/>
    </location>
    <ligand>
        <name>Zn(2+)</name>
        <dbReference type="ChEBI" id="CHEBI:29105"/>
        <note>catalytic</note>
    </ligand>
</feature>
<dbReference type="EMBL" id="MVGT01001064">
    <property type="protein sequence ID" value="OVA13954.1"/>
    <property type="molecule type" value="Genomic_DNA"/>
</dbReference>
<gene>
    <name evidence="17" type="ORF">BVC80_1787g22</name>
</gene>
<evidence type="ECO:0000256" key="4">
    <source>
        <dbReference type="ARBA" id="ARBA00022723"/>
    </source>
</evidence>
<dbReference type="OrthoDB" id="360839at2759"/>
<dbReference type="Pfam" id="PF01435">
    <property type="entry name" value="Peptidase_M48"/>
    <property type="match status" value="1"/>
</dbReference>
<evidence type="ECO:0000256" key="5">
    <source>
        <dbReference type="ARBA" id="ARBA00022801"/>
    </source>
</evidence>
<sequence>MRLILGIKILTYIFETYLLLRQRAAFRVPTLPEPLQGVVTQEKYEESRAYGLDAINFVFVQKAVVKLIDISMLYFGFFPWFWKRSGDFLMYVGLNAENEVIHSLAYSAGFLFCSQIVDLPLLLYGTFVIDGRHGFNNQTGMLFFKDMLKGIGNIILLGPPSLFAVIFVVQIGGPYLAIYLWAFWLVTTNVMMTLYPILIVPRFNKLTPLPDGELRTEIEKLASSHKFPLKKIFVIDGSSPRNAYMCGFFKSKSIMLYDTFIQKCQNTDEVVSIIAHELGHWKFNHTLYSTIATQVFYFLQFGGYTLARNSKDLFQSFGFETQPVLMELIIFQHIVKPLGRLVRFGLNLVSRSFEFQADAFTTKLGYYLAFRAVLIKPLENDPSPINTDAWYSAYHYSRPQLVERLAALGESNKKED</sequence>
<dbReference type="GO" id="GO:0004222">
    <property type="term" value="F:metalloendopeptidase activity"/>
    <property type="evidence" value="ECO:0007669"/>
    <property type="project" value="UniProtKB-UniRule"/>
</dbReference>
<dbReference type="AlphaFoldDB" id="A0A200QU33"/>
<evidence type="ECO:0000256" key="10">
    <source>
        <dbReference type="ARBA" id="ARBA00023136"/>
    </source>
</evidence>
<dbReference type="Pfam" id="PF16491">
    <property type="entry name" value="Peptidase_M48_N"/>
    <property type="match status" value="1"/>
</dbReference>
<feature type="domain" description="CAAX prenyl protease 1 N-terminal" evidence="16">
    <location>
        <begin position="30"/>
        <end position="205"/>
    </location>
</feature>
<comment type="cofactor">
    <cofactor evidence="13 14">
        <name>Zn(2+)</name>
        <dbReference type="ChEBI" id="CHEBI:29105"/>
    </cofactor>
    <text evidence="13 14">Binds 1 zinc ion per subunit.</text>
</comment>
<dbReference type="Gene3D" id="3.30.2010.10">
    <property type="entry name" value="Metalloproteases ('zincins'), catalytic domain"/>
    <property type="match status" value="1"/>
</dbReference>
<evidence type="ECO:0000256" key="9">
    <source>
        <dbReference type="ARBA" id="ARBA00023049"/>
    </source>
</evidence>
<feature type="binding site" evidence="13">
    <location>
        <position position="354"/>
    </location>
    <ligand>
        <name>Zn(2+)</name>
        <dbReference type="ChEBI" id="CHEBI:29105"/>
        <note>catalytic</note>
    </ligand>
</feature>
<evidence type="ECO:0000256" key="7">
    <source>
        <dbReference type="ARBA" id="ARBA00022833"/>
    </source>
</evidence>
<dbReference type="STRING" id="56857.A0A200QU33"/>
<comment type="catalytic activity">
    <reaction evidence="11 14">
        <text>Hydrolyzes the peptide bond -P2-(S-farnesyl or geranylgeranyl)C-P1'-P2'-P3'-COOH where P1' and P2' are amino acids with aliphatic side chains and P3' is any C-terminal residue.</text>
        <dbReference type="EC" id="3.4.24.84"/>
    </reaction>
</comment>
<feature type="active site" description="Proton donor" evidence="12">
    <location>
        <position position="358"/>
    </location>
</feature>
<evidence type="ECO:0000256" key="11">
    <source>
        <dbReference type="ARBA" id="ARBA00044456"/>
    </source>
</evidence>
<feature type="transmembrane region" description="Helical" evidence="14">
    <location>
        <begin position="63"/>
        <end position="82"/>
    </location>
</feature>